<dbReference type="RefSeq" id="XP_024501747.1">
    <property type="nucleotide sequence ID" value="XM_024647694.1"/>
</dbReference>
<dbReference type="AlphaFoldDB" id="A0A090KYE0"/>
<reference evidence="3" key="3">
    <citation type="submission" date="2020-12" db="UniProtKB">
        <authorList>
            <consortium name="WormBaseParasite"/>
        </authorList>
    </citation>
    <scope>IDENTIFICATION</scope>
</reference>
<organism evidence="1">
    <name type="scientific">Strongyloides ratti</name>
    <name type="common">Parasitic roundworm</name>
    <dbReference type="NCBI Taxonomy" id="34506"/>
    <lineage>
        <taxon>Eukaryota</taxon>
        <taxon>Metazoa</taxon>
        <taxon>Ecdysozoa</taxon>
        <taxon>Nematoda</taxon>
        <taxon>Chromadorea</taxon>
        <taxon>Rhabditida</taxon>
        <taxon>Tylenchina</taxon>
        <taxon>Panagrolaimomorpha</taxon>
        <taxon>Strongyloidoidea</taxon>
        <taxon>Strongyloididae</taxon>
        <taxon>Strongyloides</taxon>
    </lineage>
</organism>
<dbReference type="WormBase" id="SRAE_1000081500">
    <property type="protein sequence ID" value="SRP04620"/>
    <property type="gene ID" value="WBGene00257415"/>
</dbReference>
<dbReference type="GeneID" id="36374910"/>
<gene>
    <name evidence="1 3 4" type="ORF">SRAE_1000081500</name>
</gene>
<evidence type="ECO:0000313" key="1">
    <source>
        <dbReference type="EMBL" id="CEF62545.1"/>
    </source>
</evidence>
<sequence length="402" mass="47364">MKKKCLRVKIRKLIHKINDIVNDRIDNSNIIEDNVIDEGDIRIRRDRKFAIKDVKKIFETFNAEPYVYKGVKLHACGNLLDYLLIFGLNKAINADFIDYTNLGACTILETSYKENFENEHNIKIFSLESINTTDLENTLKICNYEPLESIEHFFSKMNVDIVESSKNSYNIRLNEANKYKMDCNSEMLRKRKNKIIINSFNEDLSERCFVLTYNFKRFEEDRNKEILRKYTKKDAENVLIVLDVLLKMYTEEAIAQFTSVSMNTYKKAVEFFKNLSSVSLYNGNNTKFIDNNQSLMFVDNTNIDEKDSKEKFYRDNNINFFHTDNECIKENMKESLEMKSNEKIFTTLPQELNDNRVISDLAKVKYSKNGNIIYTLEPNLFLKNNELKRLLFDADVKQLAKI</sequence>
<dbReference type="CTD" id="36374910"/>
<dbReference type="Proteomes" id="UP000035682">
    <property type="component" value="Unplaced"/>
</dbReference>
<evidence type="ECO:0000313" key="4">
    <source>
        <dbReference type="WormBase" id="SRAE_1000081500"/>
    </source>
</evidence>
<keyword evidence="2" id="KW-1185">Reference proteome</keyword>
<accession>A0A090KYE0</accession>
<proteinExistence type="predicted"/>
<dbReference type="WBParaSite" id="SRAE_1000081500.1">
    <property type="protein sequence ID" value="SRAE_1000081500.1"/>
    <property type="gene ID" value="WBGene00257415"/>
</dbReference>
<name>A0A090KYE0_STRRB</name>
<protein>
    <submittedName>
        <fullName evidence="1 3">Uncharacterized protein</fullName>
    </submittedName>
</protein>
<evidence type="ECO:0000313" key="2">
    <source>
        <dbReference type="Proteomes" id="UP000035682"/>
    </source>
</evidence>
<reference evidence="1" key="2">
    <citation type="submission" date="2014-09" db="EMBL/GenBank/DDBJ databases">
        <authorList>
            <person name="Aslett A.Martin."/>
        </authorList>
    </citation>
    <scope>NUCLEOTIDE SEQUENCE</scope>
    <source>
        <strain evidence="1">ED321 Heterogonic</strain>
    </source>
</reference>
<evidence type="ECO:0000313" key="3">
    <source>
        <dbReference type="WBParaSite" id="SRAE_1000081500.1"/>
    </source>
</evidence>
<dbReference type="EMBL" id="LN609528">
    <property type="protein sequence ID" value="CEF62545.1"/>
    <property type="molecule type" value="Genomic_DNA"/>
</dbReference>
<reference evidence="2" key="1">
    <citation type="submission" date="2014-09" db="EMBL/GenBank/DDBJ databases">
        <authorList>
            <person name="Martin A.A."/>
        </authorList>
    </citation>
    <scope>NUCLEOTIDE SEQUENCE</scope>
    <source>
        <strain evidence="2">ED321</strain>
    </source>
</reference>